<gene>
    <name evidence="7" type="ORF">RS030_111912</name>
</gene>
<dbReference type="PROSITE" id="PS51536">
    <property type="entry name" value="TFG"/>
    <property type="match status" value="1"/>
</dbReference>
<feature type="region of interest" description="Disordered" evidence="3">
    <location>
        <begin position="265"/>
        <end position="296"/>
    </location>
</feature>
<feature type="domain" description="FFD box profile" evidence="4">
    <location>
        <begin position="299"/>
        <end position="315"/>
    </location>
</feature>
<dbReference type="Pfam" id="PF12701">
    <property type="entry name" value="LSM14"/>
    <property type="match status" value="1"/>
</dbReference>
<feature type="region of interest" description="Disordered" evidence="3">
    <location>
        <begin position="100"/>
        <end position="206"/>
    </location>
</feature>
<evidence type="ECO:0000256" key="2">
    <source>
        <dbReference type="PROSITE-ProRule" id="PRU00869"/>
    </source>
</evidence>
<feature type="short sequence motif" description="FFD box" evidence="1">
    <location>
        <begin position="299"/>
        <end position="315"/>
    </location>
</feature>
<dbReference type="InterPro" id="IPR025761">
    <property type="entry name" value="FFD_box"/>
</dbReference>
<evidence type="ECO:0000259" key="5">
    <source>
        <dbReference type="PROSITE" id="PS51536"/>
    </source>
</evidence>
<evidence type="ECO:0000313" key="8">
    <source>
        <dbReference type="Proteomes" id="UP001311799"/>
    </source>
</evidence>
<dbReference type="Gene3D" id="2.30.30.100">
    <property type="match status" value="1"/>
</dbReference>
<organism evidence="7 8">
    <name type="scientific">Cryptosporidium xiaoi</name>
    <dbReference type="NCBI Taxonomy" id="659607"/>
    <lineage>
        <taxon>Eukaryota</taxon>
        <taxon>Sar</taxon>
        <taxon>Alveolata</taxon>
        <taxon>Apicomplexa</taxon>
        <taxon>Conoidasida</taxon>
        <taxon>Coccidia</taxon>
        <taxon>Eucoccidiorida</taxon>
        <taxon>Eimeriorina</taxon>
        <taxon>Cryptosporidiidae</taxon>
        <taxon>Cryptosporidium</taxon>
    </lineage>
</organism>
<feature type="compositionally biased region" description="Polar residues" evidence="3">
    <location>
        <begin position="126"/>
        <end position="148"/>
    </location>
</feature>
<dbReference type="SUPFAM" id="SSF50182">
    <property type="entry name" value="Sm-like ribonucleoproteins"/>
    <property type="match status" value="1"/>
</dbReference>
<dbReference type="PROSITE" id="PS51513">
    <property type="entry name" value="FFD"/>
    <property type="match status" value="1"/>
</dbReference>
<keyword evidence="8" id="KW-1185">Reference proteome</keyword>
<feature type="compositionally biased region" description="Low complexity" evidence="3">
    <location>
        <begin position="149"/>
        <end position="164"/>
    </location>
</feature>
<feature type="compositionally biased region" description="Low complexity" evidence="3">
    <location>
        <begin position="277"/>
        <end position="294"/>
    </location>
</feature>
<dbReference type="InterPro" id="IPR019050">
    <property type="entry name" value="FDF_dom"/>
</dbReference>
<dbReference type="SMART" id="SM01199">
    <property type="entry name" value="FDF"/>
    <property type="match status" value="1"/>
</dbReference>
<comment type="caution">
    <text evidence="7">The sequence shown here is derived from an EMBL/GenBank/DDBJ whole genome shotgun (WGS) entry which is preliminary data.</text>
</comment>
<dbReference type="InterPro" id="IPR010920">
    <property type="entry name" value="LSM_dom_sf"/>
</dbReference>
<dbReference type="SMART" id="SM01271">
    <property type="entry name" value="LSM14"/>
    <property type="match status" value="1"/>
</dbReference>
<feature type="compositionally biased region" description="Basic and acidic residues" evidence="3">
    <location>
        <begin position="334"/>
        <end position="346"/>
    </location>
</feature>
<feature type="compositionally biased region" description="Low complexity" evidence="3">
    <location>
        <begin position="105"/>
        <end position="119"/>
    </location>
</feature>
<dbReference type="PANTHER" id="PTHR13586:SF0">
    <property type="entry name" value="TRAILER HITCH, ISOFORM H"/>
    <property type="match status" value="1"/>
</dbReference>
<feature type="domain" description="Sm" evidence="6">
    <location>
        <begin position="1"/>
        <end position="77"/>
    </location>
</feature>
<evidence type="ECO:0000259" key="6">
    <source>
        <dbReference type="PROSITE" id="PS52002"/>
    </source>
</evidence>
<dbReference type="PROSITE" id="PS52002">
    <property type="entry name" value="SM"/>
    <property type="match status" value="1"/>
</dbReference>
<name>A0AAV9Y2W2_9CRYT</name>
<feature type="compositionally biased region" description="Polar residues" evidence="3">
    <location>
        <begin position="265"/>
        <end position="276"/>
    </location>
</feature>
<dbReference type="InterPro" id="IPR047575">
    <property type="entry name" value="Sm"/>
</dbReference>
<dbReference type="Proteomes" id="UP001311799">
    <property type="component" value="Unassembled WGS sequence"/>
</dbReference>
<dbReference type="PANTHER" id="PTHR13586">
    <property type="entry name" value="SCD6 PROTEIN-RELATED"/>
    <property type="match status" value="1"/>
</dbReference>
<dbReference type="InterPro" id="IPR025768">
    <property type="entry name" value="TFG_box"/>
</dbReference>
<dbReference type="InterPro" id="IPR025609">
    <property type="entry name" value="Lsm14-like_N"/>
</dbReference>
<evidence type="ECO:0000256" key="1">
    <source>
        <dbReference type="PROSITE-ProRule" id="PRU00846"/>
    </source>
</evidence>
<feature type="region of interest" description="Disordered" evidence="3">
    <location>
        <begin position="315"/>
        <end position="374"/>
    </location>
</feature>
<protein>
    <submittedName>
        <fullName evidence="7">Sc6p-like</fullName>
    </submittedName>
</protein>
<dbReference type="EMBL" id="JAWDEY010000002">
    <property type="protein sequence ID" value="KAK6591088.1"/>
    <property type="molecule type" value="Genomic_DNA"/>
</dbReference>
<feature type="short sequence motif" description="TFG box" evidence="2">
    <location>
        <begin position="331"/>
        <end position="351"/>
    </location>
</feature>
<proteinExistence type="predicted"/>
<sequence length="374" mass="41509">MVHEYIGSKITIISRNSRRYEGVLHSIDVDKSTITLKDVRYFENNENGEPTPASSTVFEMIVFRGSDITDLAVCQPVDEKTKNHVNIPHDPAIISITESSGKTLNNNNKNQTAQQNNNNLRGNAGVKNNTESSKLPNNTFSNGNKIQFGSSANSNSGKSKNNSAPNGRNRYRSDNTRGRQRNTGSSGRNNYRGGNNSNYRGSGGHHQRSFVVGELKAKVNQALKAELDTEFDFSEQNKKFEKTFCKDLAIDEKLNEIKIGVSESGVDNESSINGVTNNKESNNASGENSSESGNTLKVGGYNKVSGFFDSISCETLDPDRSKRAQGSSDPQMKALREKQKMIDKETFGTSFVRPRGSYRNNNRRGRNRNNERRE</sequence>
<dbReference type="AlphaFoldDB" id="A0AAV9Y2W2"/>
<evidence type="ECO:0000313" key="7">
    <source>
        <dbReference type="EMBL" id="KAK6591088.1"/>
    </source>
</evidence>
<dbReference type="GO" id="GO:0003723">
    <property type="term" value="F:RNA binding"/>
    <property type="evidence" value="ECO:0007669"/>
    <property type="project" value="InterPro"/>
</dbReference>
<accession>A0AAV9Y2W2</accession>
<evidence type="ECO:0000256" key="3">
    <source>
        <dbReference type="SAM" id="MobiDB-lite"/>
    </source>
</evidence>
<dbReference type="CDD" id="cd01736">
    <property type="entry name" value="LSm14_N"/>
    <property type="match status" value="1"/>
</dbReference>
<feature type="compositionally biased region" description="Low complexity" evidence="3">
    <location>
        <begin position="181"/>
        <end position="200"/>
    </location>
</feature>
<reference evidence="7 8" key="1">
    <citation type="submission" date="2023-10" db="EMBL/GenBank/DDBJ databases">
        <title>Comparative genomics analysis reveals potential genetic determinants of host preference in Cryptosporidium xiaoi.</title>
        <authorList>
            <person name="Xiao L."/>
            <person name="Li J."/>
        </authorList>
    </citation>
    <scope>NUCLEOTIDE SEQUENCE [LARGE SCALE GENOMIC DNA]</scope>
    <source>
        <strain evidence="7 8">52996</strain>
    </source>
</reference>
<feature type="domain" description="TFG box profile" evidence="5">
    <location>
        <begin position="331"/>
        <end position="351"/>
    </location>
</feature>
<evidence type="ECO:0000259" key="4">
    <source>
        <dbReference type="PROSITE" id="PS51513"/>
    </source>
</evidence>